<dbReference type="RefSeq" id="WP_253749916.1">
    <property type="nucleotide sequence ID" value="NZ_JAMZDZ010000001.1"/>
</dbReference>
<comment type="caution">
    <text evidence="2">The sequence shown here is derived from an EMBL/GenBank/DDBJ whole genome shotgun (WGS) entry which is preliminary data.</text>
</comment>
<organism evidence="2 3">
    <name type="scientific">Hamadaea flava</name>
    <dbReference type="NCBI Taxonomy" id="1742688"/>
    <lineage>
        <taxon>Bacteria</taxon>
        <taxon>Bacillati</taxon>
        <taxon>Actinomycetota</taxon>
        <taxon>Actinomycetes</taxon>
        <taxon>Micromonosporales</taxon>
        <taxon>Micromonosporaceae</taxon>
        <taxon>Hamadaea</taxon>
    </lineage>
</organism>
<dbReference type="Gene3D" id="2.60.120.10">
    <property type="entry name" value="Jelly Rolls"/>
    <property type="match status" value="1"/>
</dbReference>
<name>A0ABV8LM35_9ACTN</name>
<evidence type="ECO:0000313" key="2">
    <source>
        <dbReference type="EMBL" id="MFC4132047.1"/>
    </source>
</evidence>
<dbReference type="InterPro" id="IPR013096">
    <property type="entry name" value="Cupin_2"/>
</dbReference>
<dbReference type="InterPro" id="IPR011051">
    <property type="entry name" value="RmlC_Cupin_sf"/>
</dbReference>
<accession>A0ABV8LM35</accession>
<dbReference type="Proteomes" id="UP001595816">
    <property type="component" value="Unassembled WGS sequence"/>
</dbReference>
<protein>
    <submittedName>
        <fullName evidence="2">Cupin domain-containing protein</fullName>
    </submittedName>
</protein>
<reference evidence="3" key="1">
    <citation type="journal article" date="2019" name="Int. J. Syst. Evol. Microbiol.">
        <title>The Global Catalogue of Microorganisms (GCM) 10K type strain sequencing project: providing services to taxonomists for standard genome sequencing and annotation.</title>
        <authorList>
            <consortium name="The Broad Institute Genomics Platform"/>
            <consortium name="The Broad Institute Genome Sequencing Center for Infectious Disease"/>
            <person name="Wu L."/>
            <person name="Ma J."/>
        </authorList>
    </citation>
    <scope>NUCLEOTIDE SEQUENCE [LARGE SCALE GENOMIC DNA]</scope>
    <source>
        <strain evidence="3">CGMCC 4.7289</strain>
    </source>
</reference>
<sequence length="124" mass="12679">MRIVSATEDRVITTPAAVTTALAAPSQGSTELCNWRVRMAPGTTGPLHSIDREQLWTVLAGSLSIDSGGVTGHVAAGETVILPPGVDRQVTSGDEVTDVLVCMAVGGVATVPGNPAPVPLPWAR</sequence>
<feature type="domain" description="Ig-like" evidence="1">
    <location>
        <begin position="83"/>
        <end position="124"/>
    </location>
</feature>
<gene>
    <name evidence="2" type="ORF">ACFOZ4_15665</name>
</gene>
<keyword evidence="3" id="KW-1185">Reference proteome</keyword>
<dbReference type="InterPro" id="IPR007110">
    <property type="entry name" value="Ig-like_dom"/>
</dbReference>
<dbReference type="SUPFAM" id="SSF51182">
    <property type="entry name" value="RmlC-like cupins"/>
    <property type="match status" value="1"/>
</dbReference>
<evidence type="ECO:0000259" key="1">
    <source>
        <dbReference type="PROSITE" id="PS50835"/>
    </source>
</evidence>
<dbReference type="Pfam" id="PF07883">
    <property type="entry name" value="Cupin_2"/>
    <property type="match status" value="1"/>
</dbReference>
<dbReference type="PROSITE" id="PS50835">
    <property type="entry name" value="IG_LIKE"/>
    <property type="match status" value="1"/>
</dbReference>
<evidence type="ECO:0000313" key="3">
    <source>
        <dbReference type="Proteomes" id="UP001595816"/>
    </source>
</evidence>
<dbReference type="EMBL" id="JBHSAY010000008">
    <property type="protein sequence ID" value="MFC4132047.1"/>
    <property type="molecule type" value="Genomic_DNA"/>
</dbReference>
<dbReference type="InterPro" id="IPR014710">
    <property type="entry name" value="RmlC-like_jellyroll"/>
</dbReference>
<proteinExistence type="predicted"/>